<dbReference type="Pfam" id="PF17954">
    <property type="entry name" value="Pirin_C_2"/>
    <property type="match status" value="1"/>
</dbReference>
<dbReference type="InterPro" id="IPR041602">
    <property type="entry name" value="Quercetinase_C"/>
</dbReference>
<gene>
    <name evidence="6" type="ORF">LX80_02472</name>
</gene>
<protein>
    <recommendedName>
        <fullName evidence="8">Pirin N-terminal domain-containing protein</fullName>
    </recommendedName>
</protein>
<keyword evidence="7" id="KW-1185">Reference proteome</keyword>
<evidence type="ECO:0000259" key="5">
    <source>
        <dbReference type="Pfam" id="PF17954"/>
    </source>
</evidence>
<dbReference type="InterPro" id="IPR012093">
    <property type="entry name" value="Pirin"/>
</dbReference>
<feature type="binding site" evidence="2">
    <location>
        <position position="60"/>
    </location>
    <ligand>
        <name>Fe cation</name>
        <dbReference type="ChEBI" id="CHEBI:24875"/>
    </ligand>
</feature>
<feature type="domain" description="Pirin N-terminal" evidence="4">
    <location>
        <begin position="10"/>
        <end position="120"/>
    </location>
</feature>
<dbReference type="PANTHER" id="PTHR43212:SF3">
    <property type="entry name" value="QUERCETIN 2,3-DIOXYGENASE"/>
    <property type="match status" value="1"/>
</dbReference>
<dbReference type="PIRSF" id="PIRSF006232">
    <property type="entry name" value="Pirin"/>
    <property type="match status" value="1"/>
</dbReference>
<dbReference type="CDD" id="cd02910">
    <property type="entry name" value="cupin_Yhhw_N"/>
    <property type="match status" value="1"/>
</dbReference>
<evidence type="ECO:0008006" key="8">
    <source>
        <dbReference type="Google" id="ProtNLM"/>
    </source>
</evidence>
<name>A0A2W7RJW3_9BACT</name>
<dbReference type="PANTHER" id="PTHR43212">
    <property type="entry name" value="QUERCETIN 2,3-DIOXYGENASE"/>
    <property type="match status" value="1"/>
</dbReference>
<dbReference type="InterPro" id="IPR011051">
    <property type="entry name" value="RmlC_Cupin_sf"/>
</dbReference>
<dbReference type="SUPFAM" id="SSF51182">
    <property type="entry name" value="RmlC-like cupins"/>
    <property type="match status" value="1"/>
</dbReference>
<keyword evidence="2" id="KW-0479">Metal-binding</keyword>
<reference evidence="6 7" key="1">
    <citation type="submission" date="2018-06" db="EMBL/GenBank/DDBJ databases">
        <title>Genomic Encyclopedia of Archaeal and Bacterial Type Strains, Phase II (KMG-II): from individual species to whole genera.</title>
        <authorList>
            <person name="Goeker M."/>
        </authorList>
    </citation>
    <scope>NUCLEOTIDE SEQUENCE [LARGE SCALE GENOMIC DNA]</scope>
    <source>
        <strain evidence="6 7">DSM 23241</strain>
    </source>
</reference>
<dbReference type="Pfam" id="PF02678">
    <property type="entry name" value="Pirin"/>
    <property type="match status" value="1"/>
</dbReference>
<comment type="caution">
    <text evidence="6">The sequence shown here is derived from an EMBL/GenBank/DDBJ whole genome shotgun (WGS) entry which is preliminary data.</text>
</comment>
<evidence type="ECO:0000259" key="4">
    <source>
        <dbReference type="Pfam" id="PF02678"/>
    </source>
</evidence>
<evidence type="ECO:0000256" key="2">
    <source>
        <dbReference type="PIRSR" id="PIRSR006232-1"/>
    </source>
</evidence>
<accession>A0A2W7RJW3</accession>
<evidence type="ECO:0000313" key="6">
    <source>
        <dbReference type="EMBL" id="PZX60694.1"/>
    </source>
</evidence>
<proteinExistence type="inferred from homology"/>
<dbReference type="GO" id="GO:0046872">
    <property type="term" value="F:metal ion binding"/>
    <property type="evidence" value="ECO:0007669"/>
    <property type="project" value="UniProtKB-KW"/>
</dbReference>
<feature type="domain" description="Quercetin 2,3-dioxygenase C-terminal cupin" evidence="5">
    <location>
        <begin position="148"/>
        <end position="232"/>
    </location>
</feature>
<dbReference type="AlphaFoldDB" id="A0A2W7RJW3"/>
<dbReference type="RefSeq" id="WP_111296910.1">
    <property type="nucleotide sequence ID" value="NZ_QKZV01000009.1"/>
</dbReference>
<dbReference type="Gene3D" id="2.60.120.10">
    <property type="entry name" value="Jelly Rolls"/>
    <property type="match status" value="2"/>
</dbReference>
<feature type="binding site" evidence="2">
    <location>
        <position position="102"/>
    </location>
    <ligand>
        <name>Fe cation</name>
        <dbReference type="ChEBI" id="CHEBI:24875"/>
    </ligand>
</feature>
<comment type="cofactor">
    <cofactor evidence="2">
        <name>Fe cation</name>
        <dbReference type="ChEBI" id="CHEBI:24875"/>
    </cofactor>
    <text evidence="2">Binds 1 Fe cation per subunit.</text>
</comment>
<dbReference type="OrthoDB" id="321327at2"/>
<dbReference type="InterPro" id="IPR003829">
    <property type="entry name" value="Pirin_N_dom"/>
</dbReference>
<feature type="binding site" evidence="2">
    <location>
        <position position="104"/>
    </location>
    <ligand>
        <name>Fe cation</name>
        <dbReference type="ChEBI" id="CHEBI:24875"/>
    </ligand>
</feature>
<comment type="similarity">
    <text evidence="1 3">Belongs to the pirin family.</text>
</comment>
<keyword evidence="2" id="KW-0408">Iron</keyword>
<feature type="binding site" evidence="2">
    <location>
        <position position="58"/>
    </location>
    <ligand>
        <name>Fe cation</name>
        <dbReference type="ChEBI" id="CHEBI:24875"/>
    </ligand>
</feature>
<dbReference type="InterPro" id="IPR014710">
    <property type="entry name" value="RmlC-like_jellyroll"/>
</dbReference>
<evidence type="ECO:0000256" key="3">
    <source>
        <dbReference type="RuleBase" id="RU003457"/>
    </source>
</evidence>
<evidence type="ECO:0000313" key="7">
    <source>
        <dbReference type="Proteomes" id="UP000249720"/>
    </source>
</evidence>
<evidence type="ECO:0000256" key="1">
    <source>
        <dbReference type="ARBA" id="ARBA00008416"/>
    </source>
</evidence>
<dbReference type="EMBL" id="QKZV01000009">
    <property type="protein sequence ID" value="PZX60694.1"/>
    <property type="molecule type" value="Genomic_DNA"/>
</dbReference>
<organism evidence="6 7">
    <name type="scientific">Hydrotalea sandarakina</name>
    <dbReference type="NCBI Taxonomy" id="1004304"/>
    <lineage>
        <taxon>Bacteria</taxon>
        <taxon>Pseudomonadati</taxon>
        <taxon>Bacteroidota</taxon>
        <taxon>Chitinophagia</taxon>
        <taxon>Chitinophagales</taxon>
        <taxon>Chitinophagaceae</taxon>
        <taxon>Hydrotalea</taxon>
    </lineage>
</organism>
<dbReference type="Proteomes" id="UP000249720">
    <property type="component" value="Unassembled WGS sequence"/>
</dbReference>
<sequence length="237" mass="26493">MKTIIHTANSRGIAQHGWLYSRHTFSFADYYNPERMHFGALRVLNDDTVAPGMGFSAHPHRNMEIISIPLSGDLHHKDNTGRDAIIKENDVQIMSAGSGIVHSETNANHNRQVKFLQIWVLPKELNITPRYQQITLNSDSLKNQLATVVAPDNDKALWINQDAWFSLGKFDAATNINYQLHQPGNGVYVFVIEGSATINNTTLNNRDAMGITEASEIPIHIEAGSHILLMEVPMITE</sequence>